<dbReference type="PANTHER" id="PTHR31672:SF2">
    <property type="entry name" value="F-BOX DOMAIN-CONTAINING PROTEIN"/>
    <property type="match status" value="1"/>
</dbReference>
<dbReference type="SMART" id="SM00256">
    <property type="entry name" value="FBOX"/>
    <property type="match status" value="1"/>
</dbReference>
<dbReference type="EMBL" id="CM004399">
    <property type="protein sequence ID" value="OAY33032.1"/>
    <property type="molecule type" value="Genomic_DNA"/>
</dbReference>
<dbReference type="InterPro" id="IPR001810">
    <property type="entry name" value="F-box_dom"/>
</dbReference>
<dbReference type="AlphaFoldDB" id="A0A2C9UP65"/>
<dbReference type="PROSITE" id="PS50181">
    <property type="entry name" value="FBOX"/>
    <property type="match status" value="1"/>
</dbReference>
<proteinExistence type="predicted"/>
<dbReference type="PANTHER" id="PTHR31672">
    <property type="entry name" value="BNACNNG10540D PROTEIN"/>
    <property type="match status" value="1"/>
</dbReference>
<dbReference type="NCBIfam" id="TIGR01640">
    <property type="entry name" value="F_box_assoc_1"/>
    <property type="match status" value="2"/>
</dbReference>
<feature type="region of interest" description="Disordered" evidence="1">
    <location>
        <begin position="1"/>
        <end position="25"/>
    </location>
</feature>
<dbReference type="Gene3D" id="1.20.1280.50">
    <property type="match status" value="1"/>
</dbReference>
<sequence length="500" mass="57658">MEKSSSGPKATKEAGSKKIQKESSTMESLPREIALDILSRLPITSLIQVKWVCRSWRSLAQDPLLATMHFSRMNDYDPGLVLHCDLPLQNHLYYLHLSSPDIVITRLRVPMISEFAVVGSCNGLLCLWHSLFKDKCYIYNPFTRDFKELPVPEQFPTQTRVTLGFGLHPGTKEYKVVRIVYYRNEDEVSNFQVRRYSLPESEVQVLTLGNGMSTWRSKGRTSYQLLGSHQYQSQVLLNGRLHWLTCRHRHQSRRQLVSFDLADEKFQEVPTPNHGIFGRNEDEVSNFQVRRYSLPESEVQVLTLGNGMSTWRSKGRTSYQLLGSHPYQSQVLLNGRLHWLTCRHRHQSRRQLVSFDLADEQFQEVPTPNHGIFGRYFSHLAILRGCLAAITQGFRQLNIWVMKEYGVKESWVKEFSIGAHLPRHLDLNQAPFIYVPECPINWSQARALCFFKNGELLLEYKRRSLVSCDPTSGAFKEISFGGLPESFSTFVHIGSLNFIN</sequence>
<evidence type="ECO:0000256" key="1">
    <source>
        <dbReference type="SAM" id="MobiDB-lite"/>
    </source>
</evidence>
<dbReference type="InterPro" id="IPR036047">
    <property type="entry name" value="F-box-like_dom_sf"/>
</dbReference>
<dbReference type="Pfam" id="PF12937">
    <property type="entry name" value="F-box-like"/>
    <property type="match status" value="1"/>
</dbReference>
<dbReference type="STRING" id="3983.A0A2C9UP65"/>
<organism evidence="3">
    <name type="scientific">Manihot esculenta</name>
    <name type="common">Cassava</name>
    <name type="synonym">Jatropha manihot</name>
    <dbReference type="NCBI Taxonomy" id="3983"/>
    <lineage>
        <taxon>Eukaryota</taxon>
        <taxon>Viridiplantae</taxon>
        <taxon>Streptophyta</taxon>
        <taxon>Embryophyta</taxon>
        <taxon>Tracheophyta</taxon>
        <taxon>Spermatophyta</taxon>
        <taxon>Magnoliopsida</taxon>
        <taxon>eudicotyledons</taxon>
        <taxon>Gunneridae</taxon>
        <taxon>Pentapetalae</taxon>
        <taxon>rosids</taxon>
        <taxon>fabids</taxon>
        <taxon>Malpighiales</taxon>
        <taxon>Euphorbiaceae</taxon>
        <taxon>Crotonoideae</taxon>
        <taxon>Manihoteae</taxon>
        <taxon>Manihot</taxon>
    </lineage>
</organism>
<dbReference type="InterPro" id="IPR017451">
    <property type="entry name" value="F-box-assoc_interact_dom"/>
</dbReference>
<protein>
    <recommendedName>
        <fullName evidence="2">F-box domain-containing protein</fullName>
    </recommendedName>
</protein>
<name>A0A2C9UP65_MANES</name>
<dbReference type="Pfam" id="PF08268">
    <property type="entry name" value="FBA_3"/>
    <property type="match status" value="2"/>
</dbReference>
<gene>
    <name evidence="3" type="ORF">MANES_13G064200</name>
</gene>
<feature type="compositionally biased region" description="Basic and acidic residues" evidence="1">
    <location>
        <begin position="10"/>
        <end position="21"/>
    </location>
</feature>
<dbReference type="InterPro" id="IPR013187">
    <property type="entry name" value="F-box-assoc_dom_typ3"/>
</dbReference>
<reference evidence="3" key="1">
    <citation type="submission" date="2016-02" db="EMBL/GenBank/DDBJ databases">
        <title>WGS assembly of Manihot esculenta.</title>
        <authorList>
            <person name="Bredeson J.V."/>
            <person name="Prochnik S.E."/>
            <person name="Lyons J.B."/>
            <person name="Schmutz J."/>
            <person name="Grimwood J."/>
            <person name="Vrebalov J."/>
            <person name="Bart R.S."/>
            <person name="Amuge T."/>
            <person name="Ferguson M.E."/>
            <person name="Green R."/>
            <person name="Putnam N."/>
            <person name="Stites J."/>
            <person name="Rounsley S."/>
            <person name="Rokhsar D.S."/>
        </authorList>
    </citation>
    <scope>NUCLEOTIDE SEQUENCE [LARGE SCALE GENOMIC DNA]</scope>
    <source>
        <tissue evidence="3">Leaf</tissue>
    </source>
</reference>
<accession>A0A2C9UP65</accession>
<evidence type="ECO:0000313" key="3">
    <source>
        <dbReference type="EMBL" id="OAY33032.1"/>
    </source>
</evidence>
<evidence type="ECO:0000259" key="2">
    <source>
        <dbReference type="PROSITE" id="PS50181"/>
    </source>
</evidence>
<feature type="domain" description="F-box" evidence="2">
    <location>
        <begin position="23"/>
        <end position="73"/>
    </location>
</feature>
<dbReference type="SUPFAM" id="SSF81383">
    <property type="entry name" value="F-box domain"/>
    <property type="match status" value="1"/>
</dbReference>
<dbReference type="InterPro" id="IPR050796">
    <property type="entry name" value="SCF_F-box_component"/>
</dbReference>